<evidence type="ECO:0000256" key="4">
    <source>
        <dbReference type="RuleBase" id="RU000499"/>
    </source>
</evidence>
<dbReference type="PANTHER" id="PTHR11592:SF40">
    <property type="entry name" value="THIOREDOXIN_GLUTATHIONE PEROXIDASE BTUE"/>
    <property type="match status" value="1"/>
</dbReference>
<dbReference type="EMBL" id="CM001889">
    <property type="protein sequence ID" value="EOY49393.1"/>
    <property type="molecule type" value="Genomic_DNA"/>
</dbReference>
<dbReference type="InterPro" id="IPR029759">
    <property type="entry name" value="GPX_AS"/>
</dbReference>
<evidence type="ECO:0000256" key="1">
    <source>
        <dbReference type="ARBA" id="ARBA00006926"/>
    </source>
</evidence>
<dbReference type="GO" id="GO:0034599">
    <property type="term" value="P:cellular response to oxidative stress"/>
    <property type="evidence" value="ECO:0007669"/>
    <property type="project" value="TreeGrafter"/>
</dbReference>
<dbReference type="InterPro" id="IPR036249">
    <property type="entry name" value="Thioredoxin-like_sf"/>
</dbReference>
<keyword evidence="3 4" id="KW-0560">Oxidoreductase</keyword>
<dbReference type="PROSITE" id="PS51355">
    <property type="entry name" value="GLUTATHIONE_PEROXID_3"/>
    <property type="match status" value="1"/>
</dbReference>
<dbReference type="CDD" id="cd00340">
    <property type="entry name" value="GSH_Peroxidase"/>
    <property type="match status" value="1"/>
</dbReference>
<dbReference type="AlphaFoldDB" id="A0A7U9HC75"/>
<dbReference type="GO" id="GO:0004601">
    <property type="term" value="F:peroxidase activity"/>
    <property type="evidence" value="ECO:0007669"/>
    <property type="project" value="UniProtKB-KW"/>
</dbReference>
<gene>
    <name evidence="6" type="ORF">SLI_4685</name>
</gene>
<dbReference type="PANTHER" id="PTHR11592">
    <property type="entry name" value="GLUTATHIONE PEROXIDASE"/>
    <property type="match status" value="1"/>
</dbReference>
<keyword evidence="2 4" id="KW-0575">Peroxidase</keyword>
<feature type="region of interest" description="Disordered" evidence="5">
    <location>
        <begin position="1"/>
        <end position="40"/>
    </location>
</feature>
<dbReference type="Proteomes" id="UP000014062">
    <property type="component" value="Chromosome"/>
</dbReference>
<organism evidence="6 7">
    <name type="scientific">Streptomyces lividans 1326</name>
    <dbReference type="NCBI Taxonomy" id="1200984"/>
    <lineage>
        <taxon>Bacteria</taxon>
        <taxon>Bacillati</taxon>
        <taxon>Actinomycetota</taxon>
        <taxon>Actinomycetes</taxon>
        <taxon>Kitasatosporales</taxon>
        <taxon>Streptomycetaceae</taxon>
        <taxon>Streptomyces</taxon>
    </lineage>
</organism>
<feature type="compositionally biased region" description="Gly residues" evidence="5">
    <location>
        <begin position="1"/>
        <end position="11"/>
    </location>
</feature>
<sequence>MQLQGGGGRQGGAPATDDNAADVGARPRDPGKIQTAPPSILCMTSAPNTRNDDNLPLDVEIGALQGGAADLSQYAGRVVLVVNVASKCGLTPQYAGLERLHERYAEQGFTVLGVPCNQFMGQEPGSADEIAEFCSATYGVTFPMTAKAEVNGEGRHPLYDRLTGFADAEGHSGDIRWNFEKFLIGRDGKVAARFSPQTEPEAAEVVAAVEERLAG</sequence>
<evidence type="ECO:0000256" key="5">
    <source>
        <dbReference type="SAM" id="MobiDB-lite"/>
    </source>
</evidence>
<evidence type="ECO:0000313" key="6">
    <source>
        <dbReference type="EMBL" id="EOY49393.1"/>
    </source>
</evidence>
<proteinExistence type="inferred from homology"/>
<dbReference type="InterPro" id="IPR000889">
    <property type="entry name" value="Glutathione_peroxidase"/>
</dbReference>
<dbReference type="PRINTS" id="PR01011">
    <property type="entry name" value="GLUTPROXDASE"/>
</dbReference>
<protein>
    <recommendedName>
        <fullName evidence="4">Glutathione peroxidase</fullName>
    </recommendedName>
</protein>
<reference evidence="7" key="1">
    <citation type="journal article" date="2013" name="Genome Biol. Evol.">
        <title>The genome sequence of Streptomyces lividans 66 reveals a novel tRNA-dependent peptide biosynthetic system within a metal-related genomic island.</title>
        <authorList>
            <person name="Cruz-Morales P."/>
            <person name="Vijgenboom E."/>
            <person name="Iruegas-Bocardo F."/>
            <person name="Girard G."/>
            <person name="Yanez-Guerra L.A."/>
            <person name="Ramos-Aboites H.E."/>
            <person name="Pernodet J.L."/>
            <person name="Anne J."/>
            <person name="van Wezel G.P."/>
            <person name="Barona-Gomez F."/>
        </authorList>
    </citation>
    <scope>NUCLEOTIDE SEQUENCE [LARGE SCALE GENOMIC DNA]</scope>
    <source>
        <strain evidence="7">1326</strain>
    </source>
</reference>
<name>A0A7U9HC75_STRLI</name>
<comment type="similarity">
    <text evidence="1 4">Belongs to the glutathione peroxidase family.</text>
</comment>
<dbReference type="Pfam" id="PF00255">
    <property type="entry name" value="GSHPx"/>
    <property type="match status" value="1"/>
</dbReference>
<dbReference type="Gene3D" id="3.40.30.10">
    <property type="entry name" value="Glutaredoxin"/>
    <property type="match status" value="1"/>
</dbReference>
<dbReference type="PROSITE" id="PS00460">
    <property type="entry name" value="GLUTATHIONE_PEROXID_1"/>
    <property type="match status" value="1"/>
</dbReference>
<accession>A0A7U9HC75</accession>
<evidence type="ECO:0000256" key="3">
    <source>
        <dbReference type="ARBA" id="ARBA00023002"/>
    </source>
</evidence>
<dbReference type="SUPFAM" id="SSF52833">
    <property type="entry name" value="Thioredoxin-like"/>
    <property type="match status" value="1"/>
</dbReference>
<dbReference type="FunFam" id="3.40.30.10:FF:000010">
    <property type="entry name" value="Glutathione peroxidase"/>
    <property type="match status" value="1"/>
</dbReference>
<evidence type="ECO:0000256" key="2">
    <source>
        <dbReference type="ARBA" id="ARBA00022559"/>
    </source>
</evidence>
<evidence type="ECO:0000313" key="7">
    <source>
        <dbReference type="Proteomes" id="UP000014062"/>
    </source>
</evidence>